<dbReference type="SUPFAM" id="SSF81383">
    <property type="entry name" value="F-box domain"/>
    <property type="match status" value="1"/>
</dbReference>
<dbReference type="SMART" id="SM00248">
    <property type="entry name" value="ANK"/>
    <property type="match status" value="6"/>
</dbReference>
<dbReference type="PROSITE" id="PS50181">
    <property type="entry name" value="FBOX"/>
    <property type="match status" value="1"/>
</dbReference>
<dbReference type="STRING" id="454130.A0A0U5CKC6"/>
<evidence type="ECO:0000256" key="1">
    <source>
        <dbReference type="ARBA" id="ARBA00022737"/>
    </source>
</evidence>
<dbReference type="GO" id="GO:0005634">
    <property type="term" value="C:nucleus"/>
    <property type="evidence" value="ECO:0007669"/>
    <property type="project" value="TreeGrafter"/>
</dbReference>
<sequence length="402" mass="44657">MNLLDLPSELILSIAYYLNVKQLSRFARTSHHVHCLAMPLVYRRNVKYSHSSGLIKQLAPLEKKSRFGSFFEDMEVDLDEYEHPSEPTSPSGLPLPVTAEIRARDTVIGEFVKYGADLNLVTGTNGYGQEKPLLLHAAGERNLASVILLVKHSADVRAVSDYDQKGALHWAALGGCAKIIRYLLLHGAEGDIHARDDEGRTPFHYAAKYGHVAAMRILAENGADINAVDEEGNTALHLMMMNGKPAPDDWCVPALKTMFELGVDTEVQLLEDGKTALHIAVLNQRDPVFIETLLAEGGMDLNCRTVEGRTPLSCAVEKGDMYVFKMLREAGADVSTRDEQGRSLLDMVLADDERAWECLPTFLEEGLCRIDSDVGGQTLMEFLEEKDWLYTIRGRVEGLELE</sequence>
<dbReference type="PROSITE" id="PS50088">
    <property type="entry name" value="ANK_REPEAT"/>
    <property type="match status" value="4"/>
</dbReference>
<dbReference type="InterPro" id="IPR050745">
    <property type="entry name" value="Multifunctional_regulatory"/>
</dbReference>
<dbReference type="PANTHER" id="PTHR24189">
    <property type="entry name" value="MYOTROPHIN"/>
    <property type="match status" value="1"/>
</dbReference>
<dbReference type="Proteomes" id="UP000054771">
    <property type="component" value="Unassembled WGS sequence"/>
</dbReference>
<keyword evidence="6" id="KW-1185">Reference proteome</keyword>
<dbReference type="InterPro" id="IPR001810">
    <property type="entry name" value="F-box_dom"/>
</dbReference>
<feature type="repeat" description="ANK" evidence="3">
    <location>
        <begin position="163"/>
        <end position="195"/>
    </location>
</feature>
<dbReference type="CDD" id="cd09917">
    <property type="entry name" value="F-box_SF"/>
    <property type="match status" value="1"/>
</dbReference>
<dbReference type="Pfam" id="PF12796">
    <property type="entry name" value="Ank_2"/>
    <property type="match status" value="1"/>
</dbReference>
<dbReference type="PANTHER" id="PTHR24189:SF50">
    <property type="entry name" value="ANKYRIN REPEAT AND SOCS BOX PROTEIN 2"/>
    <property type="match status" value="1"/>
</dbReference>
<gene>
    <name evidence="5" type="ORF">ASPCAL14711</name>
</gene>
<feature type="repeat" description="ANK" evidence="3">
    <location>
        <begin position="272"/>
        <end position="306"/>
    </location>
</feature>
<dbReference type="InterPro" id="IPR036047">
    <property type="entry name" value="F-box-like_dom_sf"/>
</dbReference>
<feature type="domain" description="F-box" evidence="4">
    <location>
        <begin position="1"/>
        <end position="45"/>
    </location>
</feature>
<proteinExistence type="predicted"/>
<dbReference type="OMA" id="HLMMMNG"/>
<evidence type="ECO:0000259" key="4">
    <source>
        <dbReference type="PROSITE" id="PS50181"/>
    </source>
</evidence>
<evidence type="ECO:0000256" key="3">
    <source>
        <dbReference type="PROSITE-ProRule" id="PRU00023"/>
    </source>
</evidence>
<name>A0A0U5CKC6_ASPCI</name>
<feature type="repeat" description="ANK" evidence="3">
    <location>
        <begin position="307"/>
        <end position="339"/>
    </location>
</feature>
<evidence type="ECO:0000256" key="2">
    <source>
        <dbReference type="ARBA" id="ARBA00023043"/>
    </source>
</evidence>
<protein>
    <recommendedName>
        <fullName evidence="4">F-box domain-containing protein</fullName>
    </recommendedName>
</protein>
<dbReference type="Gene3D" id="1.25.40.20">
    <property type="entry name" value="Ankyrin repeat-containing domain"/>
    <property type="match status" value="1"/>
</dbReference>
<dbReference type="PRINTS" id="PR01415">
    <property type="entry name" value="ANKYRIN"/>
</dbReference>
<keyword evidence="1" id="KW-0677">Repeat</keyword>
<dbReference type="OrthoDB" id="4807664at2759"/>
<feature type="repeat" description="ANK" evidence="3">
    <location>
        <begin position="198"/>
        <end position="230"/>
    </location>
</feature>
<dbReference type="InterPro" id="IPR036770">
    <property type="entry name" value="Ankyrin_rpt-contain_sf"/>
</dbReference>
<dbReference type="AlphaFoldDB" id="A0A0U5CKC6"/>
<dbReference type="GO" id="GO:0005737">
    <property type="term" value="C:cytoplasm"/>
    <property type="evidence" value="ECO:0007669"/>
    <property type="project" value="TreeGrafter"/>
</dbReference>
<dbReference type="PROSITE" id="PS50297">
    <property type="entry name" value="ANK_REP_REGION"/>
    <property type="match status" value="3"/>
</dbReference>
<dbReference type="Pfam" id="PF13857">
    <property type="entry name" value="Ank_5"/>
    <property type="match status" value="1"/>
</dbReference>
<evidence type="ECO:0000313" key="5">
    <source>
        <dbReference type="EMBL" id="CEL11610.1"/>
    </source>
</evidence>
<evidence type="ECO:0000313" key="6">
    <source>
        <dbReference type="Proteomes" id="UP000054771"/>
    </source>
</evidence>
<accession>A0A0U5CKC6</accession>
<organism evidence="5 6">
    <name type="scientific">Aspergillus calidoustus</name>
    <dbReference type="NCBI Taxonomy" id="454130"/>
    <lineage>
        <taxon>Eukaryota</taxon>
        <taxon>Fungi</taxon>
        <taxon>Dikarya</taxon>
        <taxon>Ascomycota</taxon>
        <taxon>Pezizomycotina</taxon>
        <taxon>Eurotiomycetes</taxon>
        <taxon>Eurotiomycetidae</taxon>
        <taxon>Eurotiales</taxon>
        <taxon>Aspergillaceae</taxon>
        <taxon>Aspergillus</taxon>
        <taxon>Aspergillus subgen. Nidulantes</taxon>
    </lineage>
</organism>
<dbReference type="InterPro" id="IPR002110">
    <property type="entry name" value="Ankyrin_rpt"/>
</dbReference>
<dbReference type="EMBL" id="CDMC01000028">
    <property type="protein sequence ID" value="CEL11610.1"/>
    <property type="molecule type" value="Genomic_DNA"/>
</dbReference>
<reference evidence="6" key="1">
    <citation type="journal article" date="2016" name="Genome Announc.">
        <title>Draft genome sequences of fungus Aspergillus calidoustus.</title>
        <authorList>
            <person name="Horn F."/>
            <person name="Linde J."/>
            <person name="Mattern D.J."/>
            <person name="Walther G."/>
            <person name="Guthke R."/>
            <person name="Scherlach K."/>
            <person name="Martin K."/>
            <person name="Brakhage A.A."/>
            <person name="Petzke L."/>
            <person name="Valiante V."/>
        </authorList>
    </citation>
    <scope>NUCLEOTIDE SEQUENCE [LARGE SCALE GENOMIC DNA]</scope>
    <source>
        <strain evidence="6">SF006504</strain>
    </source>
</reference>
<keyword evidence="2 3" id="KW-0040">ANK repeat</keyword>
<dbReference type="SUPFAM" id="SSF48403">
    <property type="entry name" value="Ankyrin repeat"/>
    <property type="match status" value="1"/>
</dbReference>